<dbReference type="AlphaFoldDB" id="A0AAN9VNN5"/>
<dbReference type="EMBL" id="JAZDUA010000096">
    <property type="protein sequence ID" value="KAK7868390.1"/>
    <property type="molecule type" value="Genomic_DNA"/>
</dbReference>
<organism evidence="2 3">
    <name type="scientific">Gryllus longicercus</name>
    <dbReference type="NCBI Taxonomy" id="2509291"/>
    <lineage>
        <taxon>Eukaryota</taxon>
        <taxon>Metazoa</taxon>
        <taxon>Ecdysozoa</taxon>
        <taxon>Arthropoda</taxon>
        <taxon>Hexapoda</taxon>
        <taxon>Insecta</taxon>
        <taxon>Pterygota</taxon>
        <taxon>Neoptera</taxon>
        <taxon>Polyneoptera</taxon>
        <taxon>Orthoptera</taxon>
        <taxon>Ensifera</taxon>
        <taxon>Gryllidea</taxon>
        <taxon>Grylloidea</taxon>
        <taxon>Gryllidae</taxon>
        <taxon>Gryllinae</taxon>
        <taxon>Gryllus</taxon>
    </lineage>
</organism>
<dbReference type="Proteomes" id="UP001378592">
    <property type="component" value="Unassembled WGS sequence"/>
</dbReference>
<comment type="caution">
    <text evidence="2">The sequence shown here is derived from an EMBL/GenBank/DDBJ whole genome shotgun (WGS) entry which is preliminary data.</text>
</comment>
<protein>
    <submittedName>
        <fullName evidence="2">Uncharacterized protein</fullName>
    </submittedName>
</protein>
<keyword evidence="3" id="KW-1185">Reference proteome</keyword>
<reference evidence="2 3" key="1">
    <citation type="submission" date="2024-03" db="EMBL/GenBank/DDBJ databases">
        <title>The genome assembly and annotation of the cricket Gryllus longicercus Weissman &amp; Gray.</title>
        <authorList>
            <person name="Szrajer S."/>
            <person name="Gray D."/>
            <person name="Ylla G."/>
        </authorList>
    </citation>
    <scope>NUCLEOTIDE SEQUENCE [LARGE SCALE GENOMIC DNA]</scope>
    <source>
        <strain evidence="2">DAG 2021-001</strain>
        <tissue evidence="2">Whole body minus gut</tissue>
    </source>
</reference>
<sequence>MPVESPPPPPFRASTSLANSCPSPRVLNASHARHYSSGAPINALGVVCPAPPSPRPPQPRFTTPPPPPTSLYGTECTAPAARPSAHAERARGGVACACRESRVGPGRQLVKLGARTFYRPRYRD</sequence>
<proteinExistence type="predicted"/>
<evidence type="ECO:0000256" key="1">
    <source>
        <dbReference type="SAM" id="MobiDB-lite"/>
    </source>
</evidence>
<evidence type="ECO:0000313" key="2">
    <source>
        <dbReference type="EMBL" id="KAK7868390.1"/>
    </source>
</evidence>
<evidence type="ECO:0000313" key="3">
    <source>
        <dbReference type="Proteomes" id="UP001378592"/>
    </source>
</evidence>
<accession>A0AAN9VNN5</accession>
<feature type="compositionally biased region" description="Pro residues" evidence="1">
    <location>
        <begin position="49"/>
        <end position="69"/>
    </location>
</feature>
<feature type="region of interest" description="Disordered" evidence="1">
    <location>
        <begin position="47"/>
        <end position="71"/>
    </location>
</feature>
<gene>
    <name evidence="2" type="ORF">R5R35_013677</name>
</gene>
<name>A0AAN9VNN5_9ORTH</name>